<keyword evidence="7" id="KW-0240">DNA-directed RNA polymerase</keyword>
<dbReference type="Pfam" id="PF04542">
    <property type="entry name" value="Sigma70_r2"/>
    <property type="match status" value="1"/>
</dbReference>
<dbReference type="SUPFAM" id="SSF88946">
    <property type="entry name" value="Sigma2 domain of RNA polymerase sigma factors"/>
    <property type="match status" value="1"/>
</dbReference>
<dbReference type="GO" id="GO:0000428">
    <property type="term" value="C:DNA-directed RNA polymerase complex"/>
    <property type="evidence" value="ECO:0007669"/>
    <property type="project" value="UniProtKB-KW"/>
</dbReference>
<feature type="domain" description="RNA polymerase sigma factor 70 region 4 type 2" evidence="6">
    <location>
        <begin position="95"/>
        <end position="146"/>
    </location>
</feature>
<feature type="domain" description="RNA polymerase sigma-70 region 2" evidence="5">
    <location>
        <begin position="9"/>
        <end position="72"/>
    </location>
</feature>
<dbReference type="NCBIfam" id="TIGR02937">
    <property type="entry name" value="sigma70-ECF"/>
    <property type="match status" value="1"/>
</dbReference>
<gene>
    <name evidence="7" type="ORF">GCM10010976_27870</name>
</gene>
<sequence>MTTQTIWNLYAEDVKRFILAQVKDATATDDLLQDTFIKIHTKKETLKDEAKMKAWIFSIARYTVMDYFREHKMPYSESQTETYSEIETNKHTEHDCLYGILKQLPKKYRDPLFLADIKGLKQAEVAKELNVSLPTVKSQIQRARKLIAKGYMDCCDLKMNSEGFLVGEIKEKEDCKICNY</sequence>
<dbReference type="InterPro" id="IPR013324">
    <property type="entry name" value="RNA_pol_sigma_r3/r4-like"/>
</dbReference>
<comment type="similarity">
    <text evidence="1">Belongs to the sigma-70 factor family. ECF subfamily.</text>
</comment>
<reference evidence="7" key="1">
    <citation type="journal article" date="2014" name="Int. J. Syst. Evol. Microbiol.">
        <title>Complete genome sequence of Corynebacterium casei LMG S-19264T (=DSM 44701T), isolated from a smear-ripened cheese.</title>
        <authorList>
            <consortium name="US DOE Joint Genome Institute (JGI-PGF)"/>
            <person name="Walter F."/>
            <person name="Albersmeier A."/>
            <person name="Kalinowski J."/>
            <person name="Ruckert C."/>
        </authorList>
    </citation>
    <scope>NUCLEOTIDE SEQUENCE</scope>
    <source>
        <strain evidence="7">CGMCC 1.12751</strain>
    </source>
</reference>
<dbReference type="InterPro" id="IPR013325">
    <property type="entry name" value="RNA_pol_sigma_r2"/>
</dbReference>
<dbReference type="CDD" id="cd06171">
    <property type="entry name" value="Sigma70_r4"/>
    <property type="match status" value="1"/>
</dbReference>
<dbReference type="Gene3D" id="1.10.1740.10">
    <property type="match status" value="1"/>
</dbReference>
<dbReference type="InterPro" id="IPR013249">
    <property type="entry name" value="RNA_pol_sigma70_r4_t2"/>
</dbReference>
<dbReference type="GO" id="GO:0003677">
    <property type="term" value="F:DNA binding"/>
    <property type="evidence" value="ECO:0007669"/>
    <property type="project" value="InterPro"/>
</dbReference>
<keyword evidence="3" id="KW-0731">Sigma factor</keyword>
<dbReference type="Proteomes" id="UP000625976">
    <property type="component" value="Unassembled WGS sequence"/>
</dbReference>
<dbReference type="RefSeq" id="WP_188465906.1">
    <property type="nucleotide sequence ID" value="NZ_BMFQ01000003.1"/>
</dbReference>
<accession>A0A917GRN6</accession>
<dbReference type="InterPro" id="IPR039425">
    <property type="entry name" value="RNA_pol_sigma-70-like"/>
</dbReference>
<dbReference type="EMBL" id="BMFQ01000003">
    <property type="protein sequence ID" value="GGG55428.1"/>
    <property type="molecule type" value="Genomic_DNA"/>
</dbReference>
<evidence type="ECO:0000256" key="3">
    <source>
        <dbReference type="ARBA" id="ARBA00023082"/>
    </source>
</evidence>
<evidence type="ECO:0000313" key="8">
    <source>
        <dbReference type="Proteomes" id="UP000625976"/>
    </source>
</evidence>
<evidence type="ECO:0000256" key="4">
    <source>
        <dbReference type="ARBA" id="ARBA00023163"/>
    </source>
</evidence>
<evidence type="ECO:0000259" key="6">
    <source>
        <dbReference type="Pfam" id="PF08281"/>
    </source>
</evidence>
<dbReference type="AlphaFoldDB" id="A0A917GRN6"/>
<organism evidence="7 8">
    <name type="scientific">Bizionia arctica</name>
    <dbReference type="NCBI Taxonomy" id="1495645"/>
    <lineage>
        <taxon>Bacteria</taxon>
        <taxon>Pseudomonadati</taxon>
        <taxon>Bacteroidota</taxon>
        <taxon>Flavobacteriia</taxon>
        <taxon>Flavobacteriales</taxon>
        <taxon>Flavobacteriaceae</taxon>
        <taxon>Bizionia</taxon>
    </lineage>
</organism>
<comment type="caution">
    <text evidence="7">The sequence shown here is derived from an EMBL/GenBank/DDBJ whole genome shotgun (WGS) entry which is preliminary data.</text>
</comment>
<evidence type="ECO:0000313" key="7">
    <source>
        <dbReference type="EMBL" id="GGG55428.1"/>
    </source>
</evidence>
<protein>
    <submittedName>
        <fullName evidence="7">DNA-directed RNA polymerase sigma-70 factor</fullName>
    </submittedName>
</protein>
<dbReference type="GO" id="GO:0006352">
    <property type="term" value="P:DNA-templated transcription initiation"/>
    <property type="evidence" value="ECO:0007669"/>
    <property type="project" value="InterPro"/>
</dbReference>
<dbReference type="PANTHER" id="PTHR43133">
    <property type="entry name" value="RNA POLYMERASE ECF-TYPE SIGMA FACTO"/>
    <property type="match status" value="1"/>
</dbReference>
<dbReference type="PANTHER" id="PTHR43133:SF62">
    <property type="entry name" value="RNA POLYMERASE SIGMA FACTOR SIGZ"/>
    <property type="match status" value="1"/>
</dbReference>
<proteinExistence type="inferred from homology"/>
<dbReference type="InterPro" id="IPR036388">
    <property type="entry name" value="WH-like_DNA-bd_sf"/>
</dbReference>
<name>A0A917GRN6_9FLAO</name>
<dbReference type="InterPro" id="IPR007627">
    <property type="entry name" value="RNA_pol_sigma70_r2"/>
</dbReference>
<dbReference type="Pfam" id="PF08281">
    <property type="entry name" value="Sigma70_r4_2"/>
    <property type="match status" value="1"/>
</dbReference>
<keyword evidence="8" id="KW-1185">Reference proteome</keyword>
<dbReference type="InterPro" id="IPR014284">
    <property type="entry name" value="RNA_pol_sigma-70_dom"/>
</dbReference>
<evidence type="ECO:0000256" key="2">
    <source>
        <dbReference type="ARBA" id="ARBA00023015"/>
    </source>
</evidence>
<dbReference type="GO" id="GO:0016987">
    <property type="term" value="F:sigma factor activity"/>
    <property type="evidence" value="ECO:0007669"/>
    <property type="project" value="UniProtKB-KW"/>
</dbReference>
<keyword evidence="4" id="KW-0804">Transcription</keyword>
<dbReference type="Gene3D" id="1.10.10.10">
    <property type="entry name" value="Winged helix-like DNA-binding domain superfamily/Winged helix DNA-binding domain"/>
    <property type="match status" value="1"/>
</dbReference>
<keyword evidence="2" id="KW-0805">Transcription regulation</keyword>
<evidence type="ECO:0000256" key="1">
    <source>
        <dbReference type="ARBA" id="ARBA00010641"/>
    </source>
</evidence>
<evidence type="ECO:0000259" key="5">
    <source>
        <dbReference type="Pfam" id="PF04542"/>
    </source>
</evidence>
<dbReference type="SUPFAM" id="SSF88659">
    <property type="entry name" value="Sigma3 and sigma4 domains of RNA polymerase sigma factors"/>
    <property type="match status" value="1"/>
</dbReference>
<reference evidence="7" key="2">
    <citation type="submission" date="2020-09" db="EMBL/GenBank/DDBJ databases">
        <authorList>
            <person name="Sun Q."/>
            <person name="Zhou Y."/>
        </authorList>
    </citation>
    <scope>NUCLEOTIDE SEQUENCE</scope>
    <source>
        <strain evidence="7">CGMCC 1.12751</strain>
    </source>
</reference>